<reference evidence="2" key="1">
    <citation type="journal article" date="2020" name="mSystems">
        <title>Genome- and Community-Level Interaction Insights into Carbon Utilization and Element Cycling Functions of Hydrothermarchaeota in Hydrothermal Sediment.</title>
        <authorList>
            <person name="Zhou Z."/>
            <person name="Liu Y."/>
            <person name="Xu W."/>
            <person name="Pan J."/>
            <person name="Luo Z.H."/>
            <person name="Li M."/>
        </authorList>
    </citation>
    <scope>NUCLEOTIDE SEQUENCE [LARGE SCALE GENOMIC DNA]</scope>
    <source>
        <strain evidence="2">SpSt-548</strain>
    </source>
</reference>
<dbReference type="GO" id="GO:0003677">
    <property type="term" value="F:DNA binding"/>
    <property type="evidence" value="ECO:0007669"/>
    <property type="project" value="InterPro"/>
</dbReference>
<dbReference type="SUPFAM" id="SSF54447">
    <property type="entry name" value="ssDNA-binding transcriptional regulator domain"/>
    <property type="match status" value="1"/>
</dbReference>
<organism evidence="2">
    <name type="scientific">Desulfobacca acetoxidans</name>
    <dbReference type="NCBI Taxonomy" id="60893"/>
    <lineage>
        <taxon>Bacteria</taxon>
        <taxon>Pseudomonadati</taxon>
        <taxon>Thermodesulfobacteriota</taxon>
        <taxon>Desulfobaccia</taxon>
        <taxon>Desulfobaccales</taxon>
        <taxon>Desulfobaccaceae</taxon>
        <taxon>Desulfobacca</taxon>
    </lineage>
</organism>
<name>A0A7V4LDE3_9BACT</name>
<accession>A0A7V4LDE3</accession>
<dbReference type="InterPro" id="IPR003173">
    <property type="entry name" value="PC4_C"/>
</dbReference>
<dbReference type="GO" id="GO:0006355">
    <property type="term" value="P:regulation of DNA-templated transcription"/>
    <property type="evidence" value="ECO:0007669"/>
    <property type="project" value="InterPro"/>
</dbReference>
<gene>
    <name evidence="2" type="ORF">ENT08_09235</name>
</gene>
<evidence type="ECO:0000313" key="2">
    <source>
        <dbReference type="EMBL" id="HGS05896.1"/>
    </source>
</evidence>
<dbReference type="Pfam" id="PF02229">
    <property type="entry name" value="PC4"/>
    <property type="match status" value="1"/>
</dbReference>
<sequence>MSDKTICELQKNAKTIIRFRLGELKGHKFIDMRLFVSDDGQEPTPTKRGLAIAPHLWPQFRRALAQVDQVLCEQRWLDREDLEYPSCGQPEAGRK</sequence>
<dbReference type="InterPro" id="IPR009044">
    <property type="entry name" value="ssDNA-bd_transcriptional_reg"/>
</dbReference>
<proteinExistence type="predicted"/>
<dbReference type="Gene3D" id="2.30.31.10">
    <property type="entry name" value="Transcriptional Coactivator Pc4, Chain A"/>
    <property type="match status" value="1"/>
</dbReference>
<comment type="caution">
    <text evidence="2">The sequence shown here is derived from an EMBL/GenBank/DDBJ whole genome shotgun (WGS) entry which is preliminary data.</text>
</comment>
<protein>
    <recommendedName>
        <fullName evidence="1">Transcriptional coactivator p15 (PC4) C-terminal domain-containing protein</fullName>
    </recommendedName>
</protein>
<evidence type="ECO:0000259" key="1">
    <source>
        <dbReference type="Pfam" id="PF02229"/>
    </source>
</evidence>
<feature type="domain" description="Transcriptional coactivator p15 (PC4) C-terminal" evidence="1">
    <location>
        <begin position="16"/>
        <end position="62"/>
    </location>
</feature>
<dbReference type="AlphaFoldDB" id="A0A7V4LDE3"/>
<dbReference type="EMBL" id="DSXI01000546">
    <property type="protein sequence ID" value="HGS05896.1"/>
    <property type="molecule type" value="Genomic_DNA"/>
</dbReference>